<keyword evidence="1" id="KW-0175">Coiled coil</keyword>
<accession>A0A1N6PV28</accession>
<dbReference type="PANTHER" id="PTHR36508:SF1">
    <property type="entry name" value="PROTEIN SLYX"/>
    <property type="match status" value="1"/>
</dbReference>
<sequence>MEDRLDRIESKLALAEDAIDELNMTVFRQQQLIDRLQKQIVELHRQIASGSPGERRDLREEIPPHY</sequence>
<dbReference type="Pfam" id="PF04102">
    <property type="entry name" value="SlyX"/>
    <property type="match status" value="1"/>
</dbReference>
<proteinExistence type="predicted"/>
<gene>
    <name evidence="3" type="ORF">SAMN05421829_102213</name>
</gene>
<feature type="coiled-coil region" evidence="1">
    <location>
        <begin position="5"/>
        <end position="46"/>
    </location>
</feature>
<dbReference type="Gene3D" id="1.20.5.300">
    <property type="match status" value="1"/>
</dbReference>
<evidence type="ECO:0000256" key="2">
    <source>
        <dbReference type="SAM" id="MobiDB-lite"/>
    </source>
</evidence>
<dbReference type="Proteomes" id="UP000186819">
    <property type="component" value="Unassembled WGS sequence"/>
</dbReference>
<keyword evidence="4" id="KW-1185">Reference proteome</keyword>
<evidence type="ECO:0000313" key="3">
    <source>
        <dbReference type="EMBL" id="SIQ08228.1"/>
    </source>
</evidence>
<dbReference type="PANTHER" id="PTHR36508">
    <property type="entry name" value="PROTEIN SLYX"/>
    <property type="match status" value="1"/>
</dbReference>
<dbReference type="OrthoDB" id="5297107at2"/>
<protein>
    <submittedName>
        <fullName evidence="3">SlyX protein</fullName>
    </submittedName>
</protein>
<dbReference type="InterPro" id="IPR007236">
    <property type="entry name" value="SlyX"/>
</dbReference>
<reference evidence="4" key="1">
    <citation type="submission" date="2017-01" db="EMBL/GenBank/DDBJ databases">
        <authorList>
            <person name="Varghese N."/>
            <person name="Submissions S."/>
        </authorList>
    </citation>
    <scope>NUCLEOTIDE SEQUENCE [LARGE SCALE GENOMIC DNA]</scope>
    <source>
        <strain evidence="4">ATCC 51758</strain>
    </source>
</reference>
<dbReference type="RefSeq" id="WP_076600727.1">
    <property type="nucleotide sequence ID" value="NZ_FTMD01000002.1"/>
</dbReference>
<organism evidence="3 4">
    <name type="scientific">Aromatoleum tolulyticum</name>
    <dbReference type="NCBI Taxonomy" id="34027"/>
    <lineage>
        <taxon>Bacteria</taxon>
        <taxon>Pseudomonadati</taxon>
        <taxon>Pseudomonadota</taxon>
        <taxon>Betaproteobacteria</taxon>
        <taxon>Rhodocyclales</taxon>
        <taxon>Rhodocyclaceae</taxon>
        <taxon>Aromatoleum</taxon>
    </lineage>
</organism>
<name>A0A1N6PV28_9RHOO</name>
<feature type="compositionally biased region" description="Basic and acidic residues" evidence="2">
    <location>
        <begin position="53"/>
        <end position="66"/>
    </location>
</feature>
<dbReference type="EMBL" id="FTMD01000002">
    <property type="protein sequence ID" value="SIQ08228.1"/>
    <property type="molecule type" value="Genomic_DNA"/>
</dbReference>
<feature type="region of interest" description="Disordered" evidence="2">
    <location>
        <begin position="47"/>
        <end position="66"/>
    </location>
</feature>
<evidence type="ECO:0000256" key="1">
    <source>
        <dbReference type="SAM" id="Coils"/>
    </source>
</evidence>
<dbReference type="STRING" id="34027.SAMN05421829_102213"/>
<dbReference type="AlphaFoldDB" id="A0A1N6PV28"/>
<evidence type="ECO:0000313" key="4">
    <source>
        <dbReference type="Proteomes" id="UP000186819"/>
    </source>
</evidence>